<feature type="compositionally biased region" description="Acidic residues" evidence="1">
    <location>
        <begin position="133"/>
        <end position="164"/>
    </location>
</feature>
<evidence type="ECO:0000313" key="3">
    <source>
        <dbReference type="Proteomes" id="UP000000709"/>
    </source>
</evidence>
<feature type="compositionally biased region" description="Basic residues" evidence="1">
    <location>
        <begin position="102"/>
        <end position="122"/>
    </location>
</feature>
<dbReference type="GeneID" id="18875206"/>
<evidence type="ECO:0000256" key="1">
    <source>
        <dbReference type="SAM" id="MobiDB-lite"/>
    </source>
</evidence>
<dbReference type="InParanoid" id="G3AS69"/>
<name>G3AS69_SPAPN</name>
<feature type="compositionally biased region" description="Basic residues" evidence="1">
    <location>
        <begin position="731"/>
        <end position="753"/>
    </location>
</feature>
<dbReference type="GO" id="GO:0060962">
    <property type="term" value="P:regulation of ribosomal protein gene transcription by RNA polymerase II"/>
    <property type="evidence" value="ECO:0007669"/>
    <property type="project" value="InterPro"/>
</dbReference>
<dbReference type="HOGENOM" id="CLU_015462_0_0_1"/>
<feature type="compositionally biased region" description="Basic and acidic residues" evidence="1">
    <location>
        <begin position="477"/>
        <end position="498"/>
    </location>
</feature>
<dbReference type="GO" id="GO:0003712">
    <property type="term" value="F:transcription coregulator activity"/>
    <property type="evidence" value="ECO:0007669"/>
    <property type="project" value="InterPro"/>
</dbReference>
<dbReference type="KEGG" id="spaa:SPAPADRAFT_68242"/>
<dbReference type="AlphaFoldDB" id="G3AS69"/>
<feature type="region of interest" description="Disordered" evidence="1">
    <location>
        <begin position="287"/>
        <end position="328"/>
    </location>
</feature>
<accession>G3AS69</accession>
<feature type="compositionally biased region" description="Acidic residues" evidence="1">
    <location>
        <begin position="529"/>
        <end position="538"/>
    </location>
</feature>
<organism evidence="3">
    <name type="scientific">Spathaspora passalidarum (strain NRRL Y-27907 / 11-Y1)</name>
    <dbReference type="NCBI Taxonomy" id="619300"/>
    <lineage>
        <taxon>Eukaryota</taxon>
        <taxon>Fungi</taxon>
        <taxon>Dikarya</taxon>
        <taxon>Ascomycota</taxon>
        <taxon>Saccharomycotina</taxon>
        <taxon>Pichiomycetes</taxon>
        <taxon>Debaryomycetaceae</taxon>
        <taxon>Spathaspora</taxon>
    </lineage>
</organism>
<dbReference type="EMBL" id="GL996504">
    <property type="protein sequence ID" value="EGW31028.1"/>
    <property type="molecule type" value="Genomic_DNA"/>
</dbReference>
<dbReference type="OrthoDB" id="4047468at2759"/>
<feature type="compositionally biased region" description="Acidic residues" evidence="1">
    <location>
        <begin position="297"/>
        <end position="318"/>
    </location>
</feature>
<evidence type="ECO:0000313" key="2">
    <source>
        <dbReference type="EMBL" id="EGW31028.1"/>
    </source>
</evidence>
<dbReference type="Proteomes" id="UP000000709">
    <property type="component" value="Unassembled WGS sequence"/>
</dbReference>
<sequence>MGKSPRKGVSDKIFKKTPTQTTTTEKNRTTPTYAGKNLKSYNHHNYDQKRKYSIADSSSSSDSEKTKYTKIYAIDSGSDSESSLTAVSDEELSRKELEKVYTKGRKTVGKKVKTYAKKRTPKKTVDWSAYQEAIDDSSDNEYDEHDEEEEEEHDDDDEDDEEPHDLEGLYSLMNKRRKSRHQHEDSGESEEESGNSSSEAYSSSDDDSEIDFVKLQHERKAKSMKAVRALKNLPKQKYDESAISDDSDELSDVPLAPKKANNRRKSSIIFRKRADSVLPEDINFTFEFDDAAKDSSENEEQEAQPEPEEEEDIGEEVDYSPTIPEAEDNIDAFDFNFDNQLVPKINEEEINSDEDYEIDDNELLAALQVDNDMDELIEKPTPTMSRQGSIVSVDDEDAFLKEEEKFLVNEFENNGFDEDELNVDGFDSDNSSIRLITSFKGIGNEGDRIKPIIQYETSEDSEEEEDYEDFVDFDVPLFDKSDTEDKPVVSLNKVDKKASKNKKKSNSDEDDDSYLWNYFFSSDNNSSEGEPDETDPVEDLFKEIDNSNIPKKKQPITAPESSFNDSLDMDDDLDYDSGESTDVDLSLPSSNTTVGSKSAKEVLSSKTADYRPPVLGSWITIDSKPFGIIDGLSTRSLTKQEPRTTIPSTKKVIIQPVPQAVSDDSALGLDELLNVSELDDDDENDVKIWRDFNNQKKSVPLGAFRNKSVLQNSLIQPEKVISHKPADFKRRYSNQHQIKKHPHRSSKSKRRRQSIMEAVAEGFRPTKSGLFHENAMVDVEEVLGDDHDLMMLIKGL</sequence>
<feature type="region of interest" description="Disordered" evidence="1">
    <location>
        <begin position="1"/>
        <end position="66"/>
    </location>
</feature>
<dbReference type="STRING" id="619300.G3AS69"/>
<dbReference type="PANTHER" id="PTHR28057:SF1">
    <property type="entry name" value="PROTEIN IFH1-RELATED"/>
    <property type="match status" value="1"/>
</dbReference>
<feature type="compositionally biased region" description="Low complexity" evidence="1">
    <location>
        <begin position="194"/>
        <end position="203"/>
    </location>
</feature>
<dbReference type="OMA" id="KLGTWET"/>
<feature type="compositionally biased region" description="Acidic residues" evidence="1">
    <location>
        <begin position="567"/>
        <end position="582"/>
    </location>
</feature>
<feature type="compositionally biased region" description="Acidic residues" evidence="1">
    <location>
        <begin position="457"/>
        <end position="472"/>
    </location>
</feature>
<feature type="compositionally biased region" description="Polar residues" evidence="1">
    <location>
        <begin position="519"/>
        <end position="528"/>
    </location>
</feature>
<evidence type="ECO:0008006" key="4">
    <source>
        <dbReference type="Google" id="ProtNLM"/>
    </source>
</evidence>
<gene>
    <name evidence="2" type="ORF">SPAPADRAFT_68242</name>
</gene>
<proteinExistence type="predicted"/>
<feature type="compositionally biased region" description="Acidic residues" evidence="1">
    <location>
        <begin position="242"/>
        <end position="251"/>
    </location>
</feature>
<protein>
    <recommendedName>
        <fullName evidence="4">Protein IFH1</fullName>
    </recommendedName>
</protein>
<feature type="region of interest" description="Disordered" evidence="1">
    <location>
        <begin position="102"/>
        <end position="264"/>
    </location>
</feature>
<dbReference type="InterPro" id="IPR018837">
    <property type="entry name" value="TF_CRF1/IFH1"/>
</dbReference>
<feature type="region of interest" description="Disordered" evidence="1">
    <location>
        <begin position="448"/>
        <end position="595"/>
    </location>
</feature>
<keyword evidence="3" id="KW-1185">Reference proteome</keyword>
<reference evidence="2 3" key="1">
    <citation type="journal article" date="2011" name="Proc. Natl. Acad. Sci. U.S.A.">
        <title>Comparative genomics of xylose-fermenting fungi for enhanced biofuel production.</title>
        <authorList>
            <person name="Wohlbach D.J."/>
            <person name="Kuo A."/>
            <person name="Sato T.K."/>
            <person name="Potts K.M."/>
            <person name="Salamov A.A."/>
            <person name="LaButti K.M."/>
            <person name="Sun H."/>
            <person name="Clum A."/>
            <person name="Pangilinan J.L."/>
            <person name="Lindquist E.A."/>
            <person name="Lucas S."/>
            <person name="Lapidus A."/>
            <person name="Jin M."/>
            <person name="Gunawan C."/>
            <person name="Balan V."/>
            <person name="Dale B.E."/>
            <person name="Jeffries T.W."/>
            <person name="Zinkel R."/>
            <person name="Barry K.W."/>
            <person name="Grigoriev I.V."/>
            <person name="Gasch A.P."/>
        </authorList>
    </citation>
    <scope>NUCLEOTIDE SEQUENCE [LARGE SCALE GENOMIC DNA]</scope>
    <source>
        <strain evidence="3">NRRL Y-27907 / 11-Y1</strain>
    </source>
</reference>
<dbReference type="eggNOG" id="ENOG502QQB6">
    <property type="taxonomic scope" value="Eukaryota"/>
</dbReference>
<dbReference type="Pfam" id="PF10380">
    <property type="entry name" value="CRF1"/>
    <property type="match status" value="1"/>
</dbReference>
<dbReference type="PANTHER" id="PTHR28057">
    <property type="entry name" value="PROTEIN IFH1-RELATED"/>
    <property type="match status" value="1"/>
</dbReference>
<feature type="region of interest" description="Disordered" evidence="1">
    <location>
        <begin position="731"/>
        <end position="754"/>
    </location>
</feature>
<feature type="compositionally biased region" description="Low complexity" evidence="1">
    <location>
        <begin position="16"/>
        <end position="32"/>
    </location>
</feature>
<dbReference type="RefSeq" id="XP_007377061.1">
    <property type="nucleotide sequence ID" value="XM_007376999.1"/>
</dbReference>